<evidence type="ECO:0000313" key="4">
    <source>
        <dbReference type="WBParaSite" id="EVEC_0000017501-mRNA-1"/>
    </source>
</evidence>
<keyword evidence="3" id="KW-1185">Reference proteome</keyword>
<reference evidence="2 3" key="2">
    <citation type="submission" date="2018-10" db="EMBL/GenBank/DDBJ databases">
        <authorList>
            <consortium name="Pathogen Informatics"/>
        </authorList>
    </citation>
    <scope>NUCLEOTIDE SEQUENCE [LARGE SCALE GENOMIC DNA]</scope>
</reference>
<name>A0A0N4USQ4_ENTVE</name>
<proteinExistence type="predicted"/>
<evidence type="ECO:0000256" key="1">
    <source>
        <dbReference type="SAM" id="MobiDB-lite"/>
    </source>
</evidence>
<organism evidence="4">
    <name type="scientific">Enterobius vermicularis</name>
    <name type="common">Human pinworm</name>
    <dbReference type="NCBI Taxonomy" id="51028"/>
    <lineage>
        <taxon>Eukaryota</taxon>
        <taxon>Metazoa</taxon>
        <taxon>Ecdysozoa</taxon>
        <taxon>Nematoda</taxon>
        <taxon>Chromadorea</taxon>
        <taxon>Rhabditida</taxon>
        <taxon>Spirurina</taxon>
        <taxon>Oxyuridomorpha</taxon>
        <taxon>Oxyuroidea</taxon>
        <taxon>Oxyuridae</taxon>
        <taxon>Enterobius</taxon>
    </lineage>
</organism>
<dbReference type="WBParaSite" id="EVEC_0000017501-mRNA-1">
    <property type="protein sequence ID" value="EVEC_0000017501-mRNA-1"/>
    <property type="gene ID" value="EVEC_0000017501"/>
</dbReference>
<evidence type="ECO:0000313" key="2">
    <source>
        <dbReference type="EMBL" id="VDD84976.1"/>
    </source>
</evidence>
<accession>A0A0N4USQ4</accession>
<reference evidence="4" key="1">
    <citation type="submission" date="2017-02" db="UniProtKB">
        <authorList>
            <consortium name="WormBaseParasite"/>
        </authorList>
    </citation>
    <scope>IDENTIFICATION</scope>
</reference>
<gene>
    <name evidence="2" type="ORF">EVEC_LOCUS119</name>
</gene>
<sequence>MLDGSNLLNGSNQFANTAVTGRITLDLMGKNDGNEGATSTPNNKRGDQNDSIGYADQEKLAGNQEKTKFLFRRMLFKKSVDGKKTADLAEKPLLNYSVDGTPAVIQSRKDSFFDLSLASVQEVAGPGIGAFSVLPITSVLKMLMLGNIGLRRCVELAVQTRWLGVLSLSYGCTSHAGVLYVSRRDGYTEGIVGKNVCGF</sequence>
<dbReference type="Proteomes" id="UP000274131">
    <property type="component" value="Unassembled WGS sequence"/>
</dbReference>
<feature type="region of interest" description="Disordered" evidence="1">
    <location>
        <begin position="30"/>
        <end position="57"/>
    </location>
</feature>
<dbReference type="AlphaFoldDB" id="A0A0N4USQ4"/>
<dbReference type="EMBL" id="UXUI01000068">
    <property type="protein sequence ID" value="VDD84976.1"/>
    <property type="molecule type" value="Genomic_DNA"/>
</dbReference>
<protein>
    <submittedName>
        <fullName evidence="4">AA_permease domain-containing protein</fullName>
    </submittedName>
</protein>
<evidence type="ECO:0000313" key="3">
    <source>
        <dbReference type="Proteomes" id="UP000274131"/>
    </source>
</evidence>